<feature type="domain" description="DM2" evidence="2">
    <location>
        <begin position="233"/>
        <end position="311"/>
    </location>
</feature>
<dbReference type="AlphaFoldDB" id="R7QH36"/>
<accession>R7QH36</accession>
<gene>
    <name evidence="4" type="ORF">CHC_T00005230001</name>
</gene>
<evidence type="ECO:0000259" key="2">
    <source>
        <dbReference type="PROSITE" id="PS51925"/>
    </source>
</evidence>
<dbReference type="GeneID" id="17324580"/>
<dbReference type="Gene3D" id="1.10.10.60">
    <property type="entry name" value="Homeodomain-like"/>
    <property type="match status" value="1"/>
</dbReference>
<evidence type="ECO:0008006" key="6">
    <source>
        <dbReference type="Google" id="ProtNLM"/>
    </source>
</evidence>
<dbReference type="PANTHER" id="PTHR13844">
    <property type="entry name" value="SWI/SNF-RELATED MATRIX-ASSOCIATED ACTIN-DEPENDENT REGULATOR OF CHROMATIN SUBFAMILY D"/>
    <property type="match status" value="1"/>
</dbReference>
<dbReference type="OrthoDB" id="10251073at2759"/>
<sequence length="313" mass="35202">MGDVPDQSDLKAAVADILRTNDLEKITMRMVMTMLCTKFSVEAEQLAPHKRFVRETINKYLEDLERAASAPAPRKRKSAEALDPKLLKPVRLTGIERAVVLAEPLATFLGDTVIPRSHIPKRVSEYVKKHDLQDPNDRRSILCDDALKTALKVDTFTFFSLAKIISGLVHKPDDCSQELKDLAKEVEEKYLIEKQRKRDENIANGVFQEKKSSKKAKVSKAKSSSSAPRKPSGLLKPMQLSEELFAVCGEAQLPRTEVVKKIWVYIRENQLKDPNNGNRILCDAKLQAVFDGNSTVTNMGMNKYLSAHLSQIE</sequence>
<dbReference type="STRING" id="2769.R7QH36"/>
<organism evidence="4 5">
    <name type="scientific">Chondrus crispus</name>
    <name type="common">Carrageen Irish moss</name>
    <name type="synonym">Polymorpha crispa</name>
    <dbReference type="NCBI Taxonomy" id="2769"/>
    <lineage>
        <taxon>Eukaryota</taxon>
        <taxon>Rhodophyta</taxon>
        <taxon>Florideophyceae</taxon>
        <taxon>Rhodymeniophycidae</taxon>
        <taxon>Gigartinales</taxon>
        <taxon>Gigartinaceae</taxon>
        <taxon>Chondrus</taxon>
    </lineage>
</organism>
<dbReference type="SUPFAM" id="SSF47592">
    <property type="entry name" value="SWIB/MDM2 domain"/>
    <property type="match status" value="2"/>
</dbReference>
<dbReference type="InterPro" id="IPR019835">
    <property type="entry name" value="SWIB_domain"/>
</dbReference>
<dbReference type="SUPFAM" id="SSF109715">
    <property type="entry name" value="DEK C-terminal domain"/>
    <property type="match status" value="1"/>
</dbReference>
<dbReference type="EMBL" id="HG001812">
    <property type="protein sequence ID" value="CDF37048.1"/>
    <property type="molecule type" value="Genomic_DNA"/>
</dbReference>
<feature type="domain" description="DM2" evidence="2">
    <location>
        <begin position="94"/>
        <end position="171"/>
    </location>
</feature>
<dbReference type="Gene3D" id="1.10.245.10">
    <property type="entry name" value="SWIB/MDM2 domain"/>
    <property type="match status" value="2"/>
</dbReference>
<dbReference type="KEGG" id="ccp:CHC_T00005230001"/>
<dbReference type="Gramene" id="CDF37048">
    <property type="protein sequence ID" value="CDF37048"/>
    <property type="gene ID" value="CHC_T00005230001"/>
</dbReference>
<dbReference type="SMART" id="SM00151">
    <property type="entry name" value="SWIB"/>
    <property type="match status" value="2"/>
</dbReference>
<keyword evidence="5" id="KW-1185">Reference proteome</keyword>
<proteinExistence type="predicted"/>
<reference evidence="5" key="1">
    <citation type="journal article" date="2013" name="Proc. Natl. Acad. Sci. U.S.A.">
        <title>Genome structure and metabolic features in the red seaweed Chondrus crispus shed light on evolution of the Archaeplastida.</title>
        <authorList>
            <person name="Collen J."/>
            <person name="Porcel B."/>
            <person name="Carre W."/>
            <person name="Ball S.G."/>
            <person name="Chaparro C."/>
            <person name="Tonon T."/>
            <person name="Barbeyron T."/>
            <person name="Michel G."/>
            <person name="Noel B."/>
            <person name="Valentin K."/>
            <person name="Elias M."/>
            <person name="Artiguenave F."/>
            <person name="Arun A."/>
            <person name="Aury J.M."/>
            <person name="Barbosa-Neto J.F."/>
            <person name="Bothwell J.H."/>
            <person name="Bouget F.Y."/>
            <person name="Brillet L."/>
            <person name="Cabello-Hurtado F."/>
            <person name="Capella-Gutierrez S."/>
            <person name="Charrier B."/>
            <person name="Cladiere L."/>
            <person name="Cock J.M."/>
            <person name="Coelho S.M."/>
            <person name="Colleoni C."/>
            <person name="Czjzek M."/>
            <person name="Da Silva C."/>
            <person name="Delage L."/>
            <person name="Denoeud F."/>
            <person name="Deschamps P."/>
            <person name="Dittami S.M."/>
            <person name="Gabaldon T."/>
            <person name="Gachon C.M."/>
            <person name="Groisillier A."/>
            <person name="Herve C."/>
            <person name="Jabbari K."/>
            <person name="Katinka M."/>
            <person name="Kloareg B."/>
            <person name="Kowalczyk N."/>
            <person name="Labadie K."/>
            <person name="Leblanc C."/>
            <person name="Lopez P.J."/>
            <person name="McLachlan D.H."/>
            <person name="Meslet-Cladiere L."/>
            <person name="Moustafa A."/>
            <person name="Nehr Z."/>
            <person name="Nyvall Collen P."/>
            <person name="Panaud O."/>
            <person name="Partensky F."/>
            <person name="Poulain J."/>
            <person name="Rensing S.A."/>
            <person name="Rousvoal S."/>
            <person name="Samson G."/>
            <person name="Symeonidi A."/>
            <person name="Weissenbach J."/>
            <person name="Zambounis A."/>
            <person name="Wincker P."/>
            <person name="Boyen C."/>
        </authorList>
    </citation>
    <scope>NUCLEOTIDE SEQUENCE [LARGE SCALE GENOMIC DNA]</scope>
    <source>
        <strain evidence="5">cv. Stackhouse</strain>
    </source>
</reference>
<evidence type="ECO:0000256" key="1">
    <source>
        <dbReference type="SAM" id="MobiDB-lite"/>
    </source>
</evidence>
<evidence type="ECO:0000313" key="4">
    <source>
        <dbReference type="EMBL" id="CDF37048.1"/>
    </source>
</evidence>
<dbReference type="CDD" id="cd10567">
    <property type="entry name" value="SWIB-MDM2_like"/>
    <property type="match status" value="2"/>
</dbReference>
<dbReference type="InterPro" id="IPR003121">
    <property type="entry name" value="SWIB_MDM2_domain"/>
</dbReference>
<dbReference type="Pfam" id="PF08766">
    <property type="entry name" value="DEK_C"/>
    <property type="match status" value="1"/>
</dbReference>
<feature type="domain" description="DEK-C" evidence="3">
    <location>
        <begin position="4"/>
        <end position="62"/>
    </location>
</feature>
<dbReference type="PROSITE" id="PS51925">
    <property type="entry name" value="SWIB_MDM2"/>
    <property type="match status" value="2"/>
</dbReference>
<dbReference type="OMA" id="FSMNKYI"/>
<dbReference type="PhylomeDB" id="R7QH36"/>
<evidence type="ECO:0000259" key="3">
    <source>
        <dbReference type="PROSITE" id="PS51998"/>
    </source>
</evidence>
<dbReference type="Proteomes" id="UP000012073">
    <property type="component" value="Unassembled WGS sequence"/>
</dbReference>
<dbReference type="InterPro" id="IPR014876">
    <property type="entry name" value="DEK_C"/>
</dbReference>
<dbReference type="InterPro" id="IPR036885">
    <property type="entry name" value="SWIB_MDM2_dom_sf"/>
</dbReference>
<dbReference type="PROSITE" id="PS51998">
    <property type="entry name" value="DEK_C"/>
    <property type="match status" value="1"/>
</dbReference>
<feature type="region of interest" description="Disordered" evidence="1">
    <location>
        <begin position="203"/>
        <end position="234"/>
    </location>
</feature>
<name>R7QH36_CHOCR</name>
<protein>
    <recommendedName>
        <fullName evidence="6">DM2 domain-containing protein</fullName>
    </recommendedName>
</protein>
<dbReference type="RefSeq" id="XP_005716867.1">
    <property type="nucleotide sequence ID" value="XM_005716810.1"/>
</dbReference>
<evidence type="ECO:0000313" key="5">
    <source>
        <dbReference type="Proteomes" id="UP000012073"/>
    </source>
</evidence>
<dbReference type="Pfam" id="PF02201">
    <property type="entry name" value="SWIB"/>
    <property type="match status" value="2"/>
</dbReference>